<feature type="region of interest" description="Disordered" evidence="6">
    <location>
        <begin position="556"/>
        <end position="577"/>
    </location>
</feature>
<reference evidence="8 9" key="1">
    <citation type="journal article" date="2018" name="Sci. Rep.">
        <title>A complete Leishmania donovani reference genome identifies novel genetic variations associated with virulence.</title>
        <authorList>
            <person name="Lypaczewski P."/>
            <person name="Hoshizaki J."/>
            <person name="Zhang W.-W."/>
            <person name="McCall L.-I."/>
            <person name="Torcivia-Rodriguez J."/>
            <person name="Simonyan V."/>
            <person name="Kaur A."/>
            <person name="Dewar K."/>
            <person name="Matlashewski G."/>
        </authorList>
    </citation>
    <scope>NUCLEOTIDE SEQUENCE [LARGE SCALE GENOMIC DNA]</scope>
    <source>
        <strain evidence="8 9">LdCL</strain>
    </source>
</reference>
<evidence type="ECO:0000313" key="9">
    <source>
        <dbReference type="Proteomes" id="UP000274082"/>
    </source>
</evidence>
<dbReference type="VEuPathDB" id="TriTrypDB:LdCL_320022100"/>
<dbReference type="InterPro" id="IPR001164">
    <property type="entry name" value="ArfGAP_dom"/>
</dbReference>
<evidence type="ECO:0000256" key="4">
    <source>
        <dbReference type="ARBA" id="ARBA00022833"/>
    </source>
</evidence>
<evidence type="ECO:0000313" key="8">
    <source>
        <dbReference type="EMBL" id="AYU81712.1"/>
    </source>
</evidence>
<feature type="compositionally biased region" description="Low complexity" evidence="6">
    <location>
        <begin position="556"/>
        <end position="572"/>
    </location>
</feature>
<dbReference type="EMBL" id="CP029531">
    <property type="protein sequence ID" value="AYU81712.1"/>
    <property type="molecule type" value="Genomic_DNA"/>
</dbReference>
<dbReference type="InterPro" id="IPR051718">
    <property type="entry name" value="ARF_GTPase-activating"/>
</dbReference>
<accession>A0A3S7X5J1</accession>
<dbReference type="PANTHER" id="PTHR45705:SF1">
    <property type="entry name" value="FI20236P1"/>
    <property type="match status" value="1"/>
</dbReference>
<keyword evidence="4" id="KW-0862">Zinc</keyword>
<dbReference type="SMART" id="SM00105">
    <property type="entry name" value="ArfGap"/>
    <property type="match status" value="1"/>
</dbReference>
<feature type="region of interest" description="Disordered" evidence="6">
    <location>
        <begin position="622"/>
        <end position="666"/>
    </location>
</feature>
<name>A0A3S7X5J1_LEIDO</name>
<dbReference type="GO" id="GO:0005096">
    <property type="term" value="F:GTPase activator activity"/>
    <property type="evidence" value="ECO:0007669"/>
    <property type="project" value="UniProtKB-KW"/>
</dbReference>
<feature type="domain" description="Arf-GAP" evidence="7">
    <location>
        <begin position="17"/>
        <end position="140"/>
    </location>
</feature>
<feature type="compositionally biased region" description="Polar residues" evidence="6">
    <location>
        <begin position="657"/>
        <end position="666"/>
    </location>
</feature>
<gene>
    <name evidence="8" type="ORF">LdCL_320022100</name>
</gene>
<dbReference type="InterPro" id="IPR037278">
    <property type="entry name" value="ARFGAP/RecO"/>
</dbReference>
<dbReference type="GO" id="GO:0005737">
    <property type="term" value="C:cytoplasm"/>
    <property type="evidence" value="ECO:0007669"/>
    <property type="project" value="TreeGrafter"/>
</dbReference>
<dbReference type="InterPro" id="IPR038508">
    <property type="entry name" value="ArfGAP_dom_sf"/>
</dbReference>
<feature type="region of interest" description="Disordered" evidence="6">
    <location>
        <begin position="303"/>
        <end position="326"/>
    </location>
</feature>
<evidence type="ECO:0000256" key="5">
    <source>
        <dbReference type="PROSITE-ProRule" id="PRU00288"/>
    </source>
</evidence>
<protein>
    <submittedName>
        <fullName evidence="8">GTPase activating protein for Arf, putative</fullName>
    </submittedName>
</protein>
<sequence length="731" mass="79593">MASVQRQTKEVQERNQRQLLELLKQPANDECMDCSARHPTWASVNLGIFICIRCSGLHRQLGVHISKVKSCTMDLWEPEQITFMSKMGNERAKRAYEATIPTSYVKPGERDTSANVMRWIRLKYVQRRYYRPLPPSAADSSGGAAVDAQSDAVRAKAPRAGEDLQRAQPATPTKSVRGTVPLTSNPVAATRTAAVASLAALDTNTSPRAALDASYLSKQKEAAIFDWLRTATPCVALEEPLTTSAPPVQPTLVAKTSLSNSVSSPTVVVREMPSPSTSVTVIVATEVDGPAAAAPALENMPGAAEESGVKVRRRRTAKRTKRTKRMAPPVPLDEVRNYAGEPVDAQVFAPEDRDRVRTATPPLLRDPSDDAKQETTVVPVTETGPREESKASERSRRHRRKRAPLTEVLESNPVPSELSFPVFSASRGSSPPALPLAPSLTLRTVLVEPCCSSQCALDSVARVSYRHRKQRGQDLEMLQESPGRPATQQLPPRLAHGPACASPRAALRETPPLLSEEPMSPTTSSATALARLTSVEERAHFVPCVVDATPVPSAAAMNSSSASRRSSLTGAATPTSMRAPFMRPTAAAAVRSRHGAWQTHRPKQVLVKPYYLCSSRRALLSPPAPDEDKYVPPQGIRSSEPSFSDALQAHPPPSVRWTATPSNASFTRRRGSLLSPIAEEGSAAQRTPSTQFYASSTHKTGTLSNVLQMHRRLEEQLRLLKERFRQKSHPN</sequence>
<keyword evidence="3 5" id="KW-0863">Zinc-finger</keyword>
<feature type="compositionally biased region" description="Low complexity" evidence="6">
    <location>
        <begin position="374"/>
        <end position="383"/>
    </location>
</feature>
<feature type="compositionally biased region" description="Polar residues" evidence="6">
    <location>
        <begin position="168"/>
        <end position="182"/>
    </location>
</feature>
<keyword evidence="2" id="KW-0479">Metal-binding</keyword>
<feature type="compositionally biased region" description="Basic residues" evidence="6">
    <location>
        <begin position="310"/>
        <end position="325"/>
    </location>
</feature>
<dbReference type="FunFam" id="1.10.220.150:FF:000009">
    <property type="entry name" value="stromal membrane-associated protein 1 isoform X1"/>
    <property type="match status" value="1"/>
</dbReference>
<feature type="region of interest" description="Disordered" evidence="6">
    <location>
        <begin position="477"/>
        <end position="499"/>
    </location>
</feature>
<evidence type="ECO:0000259" key="7">
    <source>
        <dbReference type="PROSITE" id="PS50115"/>
    </source>
</evidence>
<evidence type="ECO:0000256" key="3">
    <source>
        <dbReference type="ARBA" id="ARBA00022771"/>
    </source>
</evidence>
<keyword evidence="1" id="KW-0343">GTPase activation</keyword>
<dbReference type="Gene3D" id="1.10.220.150">
    <property type="entry name" value="Arf GTPase activating protein"/>
    <property type="match status" value="1"/>
</dbReference>
<dbReference type="OrthoDB" id="10266696at2759"/>
<feature type="region of interest" description="Disordered" evidence="6">
    <location>
        <begin position="350"/>
        <end position="406"/>
    </location>
</feature>
<evidence type="ECO:0000256" key="1">
    <source>
        <dbReference type="ARBA" id="ARBA00022468"/>
    </source>
</evidence>
<dbReference type="Proteomes" id="UP000274082">
    <property type="component" value="Chromosome 32"/>
</dbReference>
<proteinExistence type="predicted"/>
<dbReference type="GO" id="GO:0008270">
    <property type="term" value="F:zinc ion binding"/>
    <property type="evidence" value="ECO:0007669"/>
    <property type="project" value="UniProtKB-KW"/>
</dbReference>
<feature type="region of interest" description="Disordered" evidence="6">
    <location>
        <begin position="135"/>
        <end position="182"/>
    </location>
</feature>
<feature type="compositionally biased region" description="Basic and acidic residues" evidence="6">
    <location>
        <begin position="384"/>
        <end position="394"/>
    </location>
</feature>
<dbReference type="CDD" id="cd08204">
    <property type="entry name" value="ArfGap"/>
    <property type="match status" value="1"/>
</dbReference>
<feature type="compositionally biased region" description="Low complexity" evidence="6">
    <location>
        <begin position="136"/>
        <end position="152"/>
    </location>
</feature>
<organism evidence="8 9">
    <name type="scientific">Leishmania donovani</name>
    <dbReference type="NCBI Taxonomy" id="5661"/>
    <lineage>
        <taxon>Eukaryota</taxon>
        <taxon>Discoba</taxon>
        <taxon>Euglenozoa</taxon>
        <taxon>Kinetoplastea</taxon>
        <taxon>Metakinetoplastina</taxon>
        <taxon>Trypanosomatida</taxon>
        <taxon>Trypanosomatidae</taxon>
        <taxon>Leishmaniinae</taxon>
        <taxon>Leishmania</taxon>
    </lineage>
</organism>
<dbReference type="SUPFAM" id="SSF57863">
    <property type="entry name" value="ArfGap/RecO-like zinc finger"/>
    <property type="match status" value="1"/>
</dbReference>
<dbReference type="PROSITE" id="PS50115">
    <property type="entry name" value="ARFGAP"/>
    <property type="match status" value="1"/>
</dbReference>
<dbReference type="Pfam" id="PF01412">
    <property type="entry name" value="ArfGap"/>
    <property type="match status" value="1"/>
</dbReference>
<dbReference type="VEuPathDB" id="TriTrypDB:LdBPK_321650.1"/>
<dbReference type="VEuPathDB" id="TriTrypDB:LDHU3_32.2090"/>
<dbReference type="PRINTS" id="PR00405">
    <property type="entry name" value="REVINTRACTNG"/>
</dbReference>
<evidence type="ECO:0000256" key="6">
    <source>
        <dbReference type="SAM" id="MobiDB-lite"/>
    </source>
</evidence>
<dbReference type="PANTHER" id="PTHR45705">
    <property type="entry name" value="FI20236P1"/>
    <property type="match status" value="1"/>
</dbReference>
<keyword evidence="9" id="KW-1185">Reference proteome</keyword>
<dbReference type="AlphaFoldDB" id="A0A3S7X5J1"/>
<evidence type="ECO:0000256" key="2">
    <source>
        <dbReference type="ARBA" id="ARBA00022723"/>
    </source>
</evidence>